<dbReference type="InterPro" id="IPR056924">
    <property type="entry name" value="SH3_Tf2-1"/>
</dbReference>
<evidence type="ECO:0000259" key="19">
    <source>
        <dbReference type="Pfam" id="PF17921"/>
    </source>
</evidence>
<keyword evidence="3" id="KW-0548">Nucleotidyltransferase</keyword>
<keyword evidence="5" id="KW-0479">Metal-binding</keyword>
<keyword evidence="8" id="KW-0378">Hydrolase</keyword>
<sequence>MTITRSRMTLEAIEELIAQRVAEALANYEATRAANALEAESQSQNGNDGDNGNGGNRNGGNRNGNHGDGGNNGNGNPNENGRGAMPVARMYTYKDFVKCQPLNFKGTEGVVGLTRWFEKMETVFHISNCPKVYQVKYATCTLLDSALTWWNSHKRIVGVDAASAMTWRDLMKLMTEVFQELTLLYTRMVPEEEDQIERYVGGLPDNIQGNVMQLGVLRTKESLRAIKETTVHNNPRSRGRMLEDQIWPEPIRQWHFKKDCPKLKNQNYGNKPVIPDARGKAYTIGGDDTNPGSNVVTCTFLLNNHYAYVLFDSGADRSFMSTTFSTLLDVIPDTLDVSYAVELADKRITETNTVLRGCTIRLLGHPFNIDLMSVEVGSFDVIVGMDWLANNHAMIVCDEKIIRIPFGDEILIVQGDRSDKGKISTLSIISFKSKEKRLEDVPIVQKFLKVFPEVLPGLPPARQVEFQINLVPGAAPVARAPYRLAPVRDEDIPKTVFRTRYDDILIYSRNKVEHEGHLKQILELLKKEELYAKFSKCDFWLSKVQFLGHVIDREGIHVDSAKIESIRDWASPKTPTEIRQFLGLAGYYQRFIEGFSKVAKPMTKLTQKSVKFDWVKMKKLHFSWLGAVLMQKEKVIAYASRQLKIHEKNYMKHDLELGAVVFALKIWIPNLGNLRGVIMHESHKSKYSIHPGSDKMYQDLKNLYWWPNMKAEIATYWENITMDFVTKFPKTLTSQDTIWVIVDRLTKSAYFLPMKENDSIEKLTRQYLKEVVSRHGVPVSIIFDQDGRFTSQLWQSINKALVITLVSKLHCSRLFTVSNIDHIFVGLRLETLSLLARKLFMKPLRKSFRSRSVFKLHVIGKKSLDNRNRKPMEFQVRDMVMLKVSPWKGVICFGKRGKLNPRYIGPFKVLTKVGTVAYRLELPD</sequence>
<dbReference type="Gene3D" id="3.30.70.270">
    <property type="match status" value="2"/>
</dbReference>
<dbReference type="InterPro" id="IPR041588">
    <property type="entry name" value="Integrase_H2C2"/>
</dbReference>
<feature type="domain" description="Reverse transcriptase" evidence="17">
    <location>
        <begin position="502"/>
        <end position="551"/>
    </location>
</feature>
<evidence type="ECO:0000313" key="22">
    <source>
        <dbReference type="Proteomes" id="UP001151760"/>
    </source>
</evidence>
<dbReference type="EMBL" id="BQNB010021833">
    <property type="protein sequence ID" value="GJU10512.1"/>
    <property type="molecule type" value="Genomic_DNA"/>
</dbReference>
<dbReference type="InterPro" id="IPR012337">
    <property type="entry name" value="RNaseH-like_sf"/>
</dbReference>
<keyword evidence="1" id="KW-0645">Protease</keyword>
<accession>A0ABQ5JD78</accession>
<keyword evidence="22" id="KW-1185">Reference proteome</keyword>
<reference evidence="21" key="2">
    <citation type="submission" date="2022-01" db="EMBL/GenBank/DDBJ databases">
        <authorList>
            <person name="Yamashiro T."/>
            <person name="Shiraishi A."/>
            <person name="Satake H."/>
            <person name="Nakayama K."/>
        </authorList>
    </citation>
    <scope>NUCLEOTIDE SEQUENCE</scope>
</reference>
<evidence type="ECO:0000259" key="17">
    <source>
        <dbReference type="Pfam" id="PF00078"/>
    </source>
</evidence>
<evidence type="ECO:0000256" key="12">
    <source>
        <dbReference type="ARBA" id="ARBA00022932"/>
    </source>
</evidence>
<dbReference type="PANTHER" id="PTHR37984">
    <property type="entry name" value="PROTEIN CBG26694"/>
    <property type="match status" value="1"/>
</dbReference>
<evidence type="ECO:0000256" key="6">
    <source>
        <dbReference type="ARBA" id="ARBA00022750"/>
    </source>
</evidence>
<keyword evidence="2" id="KW-0808">Transferase</keyword>
<dbReference type="Pfam" id="PF17921">
    <property type="entry name" value="Integrase_H2C2"/>
    <property type="match status" value="1"/>
</dbReference>
<keyword evidence="6" id="KW-0064">Aspartyl protease</keyword>
<dbReference type="InterPro" id="IPR050951">
    <property type="entry name" value="Retrovirus_Pol_polyprotein"/>
</dbReference>
<dbReference type="InterPro" id="IPR021109">
    <property type="entry name" value="Peptidase_aspartic_dom_sf"/>
</dbReference>
<evidence type="ECO:0000256" key="7">
    <source>
        <dbReference type="ARBA" id="ARBA00022759"/>
    </source>
</evidence>
<evidence type="ECO:0000256" key="10">
    <source>
        <dbReference type="ARBA" id="ARBA00022908"/>
    </source>
</evidence>
<keyword evidence="14" id="KW-0233">DNA recombination</keyword>
<feature type="domain" description="Tf2-1-like SH3-like" evidence="20">
    <location>
        <begin position="878"/>
        <end position="924"/>
    </location>
</feature>
<feature type="domain" description="Reverse transcriptase/retrotransposon-derived protein RNase H-like" evidence="18">
    <location>
        <begin position="625"/>
        <end position="671"/>
    </location>
</feature>
<dbReference type="InterPro" id="IPR036397">
    <property type="entry name" value="RNaseH_sf"/>
</dbReference>
<keyword evidence="7" id="KW-0255">Endonuclease</keyword>
<evidence type="ECO:0000256" key="13">
    <source>
        <dbReference type="ARBA" id="ARBA00023125"/>
    </source>
</evidence>
<evidence type="ECO:0000256" key="9">
    <source>
        <dbReference type="ARBA" id="ARBA00022842"/>
    </source>
</evidence>
<comment type="caution">
    <text evidence="21">The sequence shown here is derived from an EMBL/GenBank/DDBJ whole genome shotgun (WGS) entry which is preliminary data.</text>
</comment>
<dbReference type="PANTHER" id="PTHR37984:SF5">
    <property type="entry name" value="PROTEIN NYNRIN-LIKE"/>
    <property type="match status" value="1"/>
</dbReference>
<dbReference type="SUPFAM" id="SSF56672">
    <property type="entry name" value="DNA/RNA polymerases"/>
    <property type="match status" value="1"/>
</dbReference>
<evidence type="ECO:0000256" key="14">
    <source>
        <dbReference type="ARBA" id="ARBA00023172"/>
    </source>
</evidence>
<dbReference type="Pfam" id="PF08284">
    <property type="entry name" value="RVP_2"/>
    <property type="match status" value="1"/>
</dbReference>
<keyword evidence="15" id="KW-0511">Multifunctional enzyme</keyword>
<feature type="compositionally biased region" description="Gly residues" evidence="16">
    <location>
        <begin position="49"/>
        <end position="73"/>
    </location>
</feature>
<dbReference type="Pfam" id="PF17919">
    <property type="entry name" value="RT_RNaseH_2"/>
    <property type="match status" value="1"/>
</dbReference>
<proteinExistence type="predicted"/>
<dbReference type="Pfam" id="PF24626">
    <property type="entry name" value="SH3_Tf2-1"/>
    <property type="match status" value="1"/>
</dbReference>
<feature type="domain" description="Integrase zinc-binding" evidence="19">
    <location>
        <begin position="673"/>
        <end position="716"/>
    </location>
</feature>
<evidence type="ECO:0000256" key="3">
    <source>
        <dbReference type="ARBA" id="ARBA00022695"/>
    </source>
</evidence>
<keyword evidence="9" id="KW-0460">Magnesium</keyword>
<evidence type="ECO:0000256" key="4">
    <source>
        <dbReference type="ARBA" id="ARBA00022722"/>
    </source>
</evidence>
<keyword evidence="13" id="KW-0238">DNA-binding</keyword>
<name>A0ABQ5JD78_9ASTR</name>
<keyword evidence="12" id="KW-0239">DNA-directed DNA polymerase</keyword>
<evidence type="ECO:0000256" key="8">
    <source>
        <dbReference type="ARBA" id="ARBA00022801"/>
    </source>
</evidence>
<feature type="region of interest" description="Disordered" evidence="16">
    <location>
        <begin position="37"/>
        <end position="83"/>
    </location>
</feature>
<dbReference type="Pfam" id="PF00078">
    <property type="entry name" value="RVT_1"/>
    <property type="match status" value="1"/>
</dbReference>
<protein>
    <submittedName>
        <fullName evidence="21">Reverse transcriptase domain-containing protein</fullName>
    </submittedName>
</protein>
<dbReference type="InterPro" id="IPR041577">
    <property type="entry name" value="RT_RNaseH_2"/>
</dbReference>
<dbReference type="GO" id="GO:0003964">
    <property type="term" value="F:RNA-directed DNA polymerase activity"/>
    <property type="evidence" value="ECO:0007669"/>
    <property type="project" value="UniProtKB-KW"/>
</dbReference>
<feature type="compositionally biased region" description="Low complexity" evidence="16">
    <location>
        <begin position="74"/>
        <end position="83"/>
    </location>
</feature>
<dbReference type="Gene3D" id="3.30.420.10">
    <property type="entry name" value="Ribonuclease H-like superfamily/Ribonuclease H"/>
    <property type="match status" value="1"/>
</dbReference>
<evidence type="ECO:0000256" key="16">
    <source>
        <dbReference type="SAM" id="MobiDB-lite"/>
    </source>
</evidence>
<keyword evidence="11 21" id="KW-0695">RNA-directed DNA polymerase</keyword>
<evidence type="ECO:0000256" key="15">
    <source>
        <dbReference type="ARBA" id="ARBA00023268"/>
    </source>
</evidence>
<dbReference type="InterPro" id="IPR043128">
    <property type="entry name" value="Rev_trsase/Diguanyl_cyclase"/>
</dbReference>
<dbReference type="Proteomes" id="UP001151760">
    <property type="component" value="Unassembled WGS sequence"/>
</dbReference>
<evidence type="ECO:0000256" key="2">
    <source>
        <dbReference type="ARBA" id="ARBA00022679"/>
    </source>
</evidence>
<evidence type="ECO:0000313" key="21">
    <source>
        <dbReference type="EMBL" id="GJU10512.1"/>
    </source>
</evidence>
<organism evidence="21 22">
    <name type="scientific">Tanacetum coccineum</name>
    <dbReference type="NCBI Taxonomy" id="301880"/>
    <lineage>
        <taxon>Eukaryota</taxon>
        <taxon>Viridiplantae</taxon>
        <taxon>Streptophyta</taxon>
        <taxon>Embryophyta</taxon>
        <taxon>Tracheophyta</taxon>
        <taxon>Spermatophyta</taxon>
        <taxon>Magnoliopsida</taxon>
        <taxon>eudicotyledons</taxon>
        <taxon>Gunneridae</taxon>
        <taxon>Pentapetalae</taxon>
        <taxon>asterids</taxon>
        <taxon>campanulids</taxon>
        <taxon>Asterales</taxon>
        <taxon>Asteraceae</taxon>
        <taxon>Asteroideae</taxon>
        <taxon>Anthemideae</taxon>
        <taxon>Anthemidinae</taxon>
        <taxon>Tanacetum</taxon>
    </lineage>
</organism>
<dbReference type="InterPro" id="IPR000477">
    <property type="entry name" value="RT_dom"/>
</dbReference>
<evidence type="ECO:0000259" key="20">
    <source>
        <dbReference type="Pfam" id="PF24626"/>
    </source>
</evidence>
<evidence type="ECO:0000256" key="11">
    <source>
        <dbReference type="ARBA" id="ARBA00022918"/>
    </source>
</evidence>
<dbReference type="CDD" id="cd00303">
    <property type="entry name" value="retropepsin_like"/>
    <property type="match status" value="1"/>
</dbReference>
<evidence type="ECO:0000256" key="5">
    <source>
        <dbReference type="ARBA" id="ARBA00022723"/>
    </source>
</evidence>
<evidence type="ECO:0000256" key="1">
    <source>
        <dbReference type="ARBA" id="ARBA00022670"/>
    </source>
</evidence>
<keyword evidence="10" id="KW-0229">DNA integration</keyword>
<dbReference type="SUPFAM" id="SSF50630">
    <property type="entry name" value="Acid proteases"/>
    <property type="match status" value="1"/>
</dbReference>
<evidence type="ECO:0000259" key="18">
    <source>
        <dbReference type="Pfam" id="PF17919"/>
    </source>
</evidence>
<keyword evidence="4" id="KW-0540">Nuclease</keyword>
<reference evidence="21" key="1">
    <citation type="journal article" date="2022" name="Int. J. Mol. Sci.">
        <title>Draft Genome of Tanacetum Coccineum: Genomic Comparison of Closely Related Tanacetum-Family Plants.</title>
        <authorList>
            <person name="Yamashiro T."/>
            <person name="Shiraishi A."/>
            <person name="Nakayama K."/>
            <person name="Satake H."/>
        </authorList>
    </citation>
    <scope>NUCLEOTIDE SEQUENCE</scope>
</reference>
<gene>
    <name evidence="21" type="ORF">Tco_1132908</name>
</gene>
<dbReference type="InterPro" id="IPR043502">
    <property type="entry name" value="DNA/RNA_pol_sf"/>
</dbReference>
<dbReference type="SUPFAM" id="SSF53098">
    <property type="entry name" value="Ribonuclease H-like"/>
    <property type="match status" value="1"/>
</dbReference>
<dbReference type="Gene3D" id="2.40.70.10">
    <property type="entry name" value="Acid Proteases"/>
    <property type="match status" value="1"/>
</dbReference>